<feature type="transmembrane region" description="Helical" evidence="1">
    <location>
        <begin position="12"/>
        <end position="30"/>
    </location>
</feature>
<accession>A0A377HR24</accession>
<gene>
    <name evidence="2" type="ORF">NCTC11645_02994</name>
</gene>
<organism evidence="2 3">
    <name type="scientific">Grimontia hollisae</name>
    <name type="common">Vibrio hollisae</name>
    <dbReference type="NCBI Taxonomy" id="673"/>
    <lineage>
        <taxon>Bacteria</taxon>
        <taxon>Pseudomonadati</taxon>
        <taxon>Pseudomonadota</taxon>
        <taxon>Gammaproteobacteria</taxon>
        <taxon>Vibrionales</taxon>
        <taxon>Vibrionaceae</taxon>
        <taxon>Grimontia</taxon>
    </lineage>
</organism>
<dbReference type="AlphaFoldDB" id="A0A377HR24"/>
<dbReference type="EMBL" id="UGHD01000002">
    <property type="protein sequence ID" value="STO58544.1"/>
    <property type="molecule type" value="Genomic_DNA"/>
</dbReference>
<evidence type="ECO:0000313" key="2">
    <source>
        <dbReference type="EMBL" id="STO58544.1"/>
    </source>
</evidence>
<proteinExistence type="predicted"/>
<keyword evidence="1" id="KW-0472">Membrane</keyword>
<dbReference type="Proteomes" id="UP000254512">
    <property type="component" value="Unassembled WGS sequence"/>
</dbReference>
<evidence type="ECO:0000256" key="1">
    <source>
        <dbReference type="SAM" id="Phobius"/>
    </source>
</evidence>
<evidence type="ECO:0000313" key="3">
    <source>
        <dbReference type="Proteomes" id="UP000254512"/>
    </source>
</evidence>
<name>A0A377HR24_GRIHO</name>
<reference evidence="2 3" key="1">
    <citation type="submission" date="2018-06" db="EMBL/GenBank/DDBJ databases">
        <authorList>
            <consortium name="Pathogen Informatics"/>
            <person name="Doyle S."/>
        </authorList>
    </citation>
    <scope>NUCLEOTIDE SEQUENCE [LARGE SCALE GENOMIC DNA]</scope>
    <source>
        <strain evidence="2 3">NCTC11645</strain>
    </source>
</reference>
<sequence length="66" mass="7308">MHRQVYSPGSSTNYFLSAAFFIISFLLLSARIRTLRIQSEHAVRLAAIGTSDATLPKNPVMDAQLN</sequence>
<keyword evidence="1" id="KW-0812">Transmembrane</keyword>
<keyword evidence="1" id="KW-1133">Transmembrane helix</keyword>
<protein>
    <submittedName>
        <fullName evidence="2">Uncharacterized protein</fullName>
    </submittedName>
</protein>